<evidence type="ECO:0000259" key="1">
    <source>
        <dbReference type="Pfam" id="PF00535"/>
    </source>
</evidence>
<dbReference type="Gene3D" id="3.90.550.10">
    <property type="entry name" value="Spore Coat Polysaccharide Biosynthesis Protein SpsA, Chain A"/>
    <property type="match status" value="1"/>
</dbReference>
<proteinExistence type="predicted"/>
<feature type="domain" description="Glycosyltransferase 2-like" evidence="1">
    <location>
        <begin position="17"/>
        <end position="174"/>
    </location>
</feature>
<evidence type="ECO:0000313" key="2">
    <source>
        <dbReference type="EMBL" id="MZL60546.1"/>
    </source>
</evidence>
<dbReference type="RefSeq" id="WP_147603020.1">
    <property type="nucleotide sequence ID" value="NZ_JAAIUP010000008.1"/>
</dbReference>
<dbReference type="Proteomes" id="UP000473323">
    <property type="component" value="Unassembled WGS sequence"/>
</dbReference>
<dbReference type="InterPro" id="IPR029044">
    <property type="entry name" value="Nucleotide-diphossugar_trans"/>
</dbReference>
<dbReference type="PANTHER" id="PTHR22916">
    <property type="entry name" value="GLYCOSYLTRANSFERASE"/>
    <property type="match status" value="1"/>
</dbReference>
<gene>
    <name evidence="2" type="ORF">GT694_00470</name>
</gene>
<protein>
    <submittedName>
        <fullName evidence="2">Glycosyltransferase</fullName>
    </submittedName>
</protein>
<dbReference type="GO" id="GO:0016758">
    <property type="term" value="F:hexosyltransferase activity"/>
    <property type="evidence" value="ECO:0007669"/>
    <property type="project" value="UniProtKB-ARBA"/>
</dbReference>
<dbReference type="EMBL" id="WWVT01000001">
    <property type="protein sequence ID" value="MZL60546.1"/>
    <property type="molecule type" value="Genomic_DNA"/>
</dbReference>
<dbReference type="AlphaFoldDB" id="A0A6L8T8J2"/>
<organism evidence="2 3">
    <name type="scientific">Blautia massiliensis</name>
    <name type="common">ex Durand et al. 2017</name>
    <dbReference type="NCBI Taxonomy" id="1737424"/>
    <lineage>
        <taxon>Bacteria</taxon>
        <taxon>Bacillati</taxon>
        <taxon>Bacillota</taxon>
        <taxon>Clostridia</taxon>
        <taxon>Lachnospirales</taxon>
        <taxon>Lachnospiraceae</taxon>
        <taxon>Blautia</taxon>
    </lineage>
</organism>
<dbReference type="InterPro" id="IPR001173">
    <property type="entry name" value="Glyco_trans_2-like"/>
</dbReference>
<dbReference type="PANTHER" id="PTHR22916:SF3">
    <property type="entry name" value="UDP-GLCNAC:BETAGAL BETA-1,3-N-ACETYLGLUCOSAMINYLTRANSFERASE-LIKE PROTEIN 1"/>
    <property type="match status" value="1"/>
</dbReference>
<comment type="caution">
    <text evidence="2">The sequence shown here is derived from an EMBL/GenBank/DDBJ whole genome shotgun (WGS) entry which is preliminary data.</text>
</comment>
<dbReference type="Pfam" id="PF00535">
    <property type="entry name" value="Glycos_transf_2"/>
    <property type="match status" value="1"/>
</dbReference>
<reference evidence="2 3" key="1">
    <citation type="journal article" date="2019" name="Nat. Med.">
        <title>A library of human gut bacterial isolates paired with longitudinal multiomics data enables mechanistic microbiome research.</title>
        <authorList>
            <person name="Poyet M."/>
            <person name="Groussin M."/>
            <person name="Gibbons S.M."/>
            <person name="Avila-Pacheco J."/>
            <person name="Jiang X."/>
            <person name="Kearney S.M."/>
            <person name="Perrotta A.R."/>
            <person name="Berdy B."/>
            <person name="Zhao S."/>
            <person name="Lieberman T.D."/>
            <person name="Swanson P.K."/>
            <person name="Smith M."/>
            <person name="Roesemann S."/>
            <person name="Alexander J.E."/>
            <person name="Rich S.A."/>
            <person name="Livny J."/>
            <person name="Vlamakis H."/>
            <person name="Clish C."/>
            <person name="Bullock K."/>
            <person name="Deik A."/>
            <person name="Scott J."/>
            <person name="Pierce K.A."/>
            <person name="Xavier R.J."/>
            <person name="Alm E.J."/>
        </authorList>
    </citation>
    <scope>NUCLEOTIDE SEQUENCE [LARGE SCALE GENOMIC DNA]</scope>
    <source>
        <strain evidence="2 3">BIOML-A4</strain>
    </source>
</reference>
<sequence length="323" mass="38938">MKILPNSLDNSVENVAVIMSTYNGERYIREQIESILNQKKVSVLLFIRDDGSKDNTRKIIKEYCTNYRNVIWIDELKKENLGVRDSFLRSLTFVYKNYPDIHYFSFSDQDDYWMEDKLFEGVCRLEKSKNTKGALYYTNKIFVDKNLNEIKKENIVYYNDYMEILWPSLASGCTMIFNRSLVYFTLKNYPKINCIHDSWIYRLAKCIGSDIYFDEKPLILYRQHDMNVCGMKTTILHHDLRYMLNNMFKNIFSSREHSIQNFVKELYLAKEDMTSESKYYSEIIIDYNYNIKHKFKLMFIKGFSKRKIKTRMVWIYKVIFNMI</sequence>
<name>A0A6L8T8J2_9FIRM</name>
<dbReference type="SUPFAM" id="SSF53448">
    <property type="entry name" value="Nucleotide-diphospho-sugar transferases"/>
    <property type="match status" value="1"/>
</dbReference>
<accession>A0A6L8T8J2</accession>
<evidence type="ECO:0000313" key="3">
    <source>
        <dbReference type="Proteomes" id="UP000473323"/>
    </source>
</evidence>
<keyword evidence="2" id="KW-0808">Transferase</keyword>